<dbReference type="Pfam" id="PF13166">
    <property type="entry name" value="AAA_13"/>
    <property type="match status" value="1"/>
</dbReference>
<dbReference type="EMBL" id="CP010767">
    <property type="protein sequence ID" value="ATG43645.1"/>
    <property type="molecule type" value="Genomic_DNA"/>
</dbReference>
<gene>
    <name evidence="2" type="ORF">PhaeoP13_01708</name>
</gene>
<evidence type="ECO:0000313" key="3">
    <source>
        <dbReference type="Proteomes" id="UP000218606"/>
    </source>
</evidence>
<evidence type="ECO:0000313" key="2">
    <source>
        <dbReference type="EMBL" id="ATG43645.1"/>
    </source>
</evidence>
<proteinExistence type="predicted"/>
<name>A0AAN1GRG8_9RHOB</name>
<reference evidence="2 3" key="1">
    <citation type="journal article" date="2017" name="Front. Microbiol.">
        <title>Phaeobacter piscinae sp. nov., a species of the Roseobacter group and potential aquaculture probiont.</title>
        <authorList>
            <person name="Sonnenschein E.C."/>
            <person name="Phippen C.B.W."/>
            <person name="Nielsen K.F."/>
            <person name="Mateiu R.V."/>
            <person name="Melchiorsen J."/>
            <person name="Gram L."/>
            <person name="Overmann J."/>
            <person name="Freese H.M."/>
        </authorList>
    </citation>
    <scope>NUCLEOTIDE SEQUENCE [LARGE SCALE GENOMIC DNA]</scope>
    <source>
        <strain evidence="2 3">P13</strain>
    </source>
</reference>
<dbReference type="Gene3D" id="3.40.50.300">
    <property type="entry name" value="P-loop containing nucleotide triphosphate hydrolases"/>
    <property type="match status" value="1"/>
</dbReference>
<accession>A0AAN1GRG8</accession>
<dbReference type="SUPFAM" id="SSF52540">
    <property type="entry name" value="P-loop containing nucleoside triphosphate hydrolases"/>
    <property type="match status" value="1"/>
</dbReference>
<feature type="domain" description="Protein CR006 P-loop" evidence="1">
    <location>
        <begin position="58"/>
        <end position="688"/>
    </location>
</feature>
<dbReference type="AlphaFoldDB" id="A0AAN1GRG8"/>
<dbReference type="InterPro" id="IPR027417">
    <property type="entry name" value="P-loop_NTPase"/>
</dbReference>
<sequence length="710" mass="80508">MLDESAIAEIDPTDVPNLLVSEEAPSGLGKFSLWEGSNCIGGLELDVKNKTFSRTPTPYIFHVFSEDYVDENIRNKLEVLNGEISHEIIVGKDNAELDSKETERRNKNREQIAKRDVINIRFQEGKLKLQSDFAIRASLGSFQKLNPEVYSEVTSFSDGKSVAELLNQYNTFKSMPSDPVLPQGVGIEPLSLDISKIESALARITSPSSISEAYKERIRRDQNFIYAGLTHYEANKSECPFCTQSMSDIAIAAVSAYSDYFNDMEATERTSLKRLIADIERAERVIEKWEKDCLRSKSHFDNLKVYFPSFKEEVVNDISTPNESLSQYLNALRGALSQKLENLAVSIDTPDGKLDLLISQIENICASNSEIFSKLETTINNSTEERKSIQNSACKAYERDFFVSNKRELDEIHSISSDISALTEEIEEIKKTHGAKASARERVVETFSLMLSRLFGDKYSFDGSTFKIQRNKKEMLRGGDRTLSDGEKSVLAFCYFIAQTHLRVETVDDYMRVFFVFDDPVTSMSFDYIYSIIQSLKYFRIKDGGIIHFGLDASSHRPKMLVLTHNNYFYNIAHTNNFIKKRNLFQLVAGSREHQLSSQGAFATPHLLQLKDVYDVAKAVITPDYRTPNSIRSVIEGMWRFCRPDLNDLGDFIRHLIEDHGIEVKSVLINDLSHGGKFDEQPHKQEDIVIAASEAIAVVEIFAQGQLKRL</sequence>
<protein>
    <recommendedName>
        <fullName evidence="1">Protein CR006 P-loop domain-containing protein</fullName>
    </recommendedName>
</protein>
<dbReference type="Proteomes" id="UP000218606">
    <property type="component" value="Chromosome"/>
</dbReference>
<evidence type="ECO:0000259" key="1">
    <source>
        <dbReference type="Pfam" id="PF13166"/>
    </source>
</evidence>
<organism evidence="2 3">
    <name type="scientific">Phaeobacter piscinae</name>
    <dbReference type="NCBI Taxonomy" id="1580596"/>
    <lineage>
        <taxon>Bacteria</taxon>
        <taxon>Pseudomonadati</taxon>
        <taxon>Pseudomonadota</taxon>
        <taxon>Alphaproteobacteria</taxon>
        <taxon>Rhodobacterales</taxon>
        <taxon>Roseobacteraceae</taxon>
        <taxon>Phaeobacter</taxon>
    </lineage>
</organism>
<dbReference type="InterPro" id="IPR026866">
    <property type="entry name" value="CR006_AAA"/>
</dbReference>